<evidence type="ECO:0000256" key="7">
    <source>
        <dbReference type="SAM" id="MobiDB-lite"/>
    </source>
</evidence>
<dbReference type="EMBL" id="CP031039">
    <property type="protein sequence ID" value="QDZ21623.1"/>
    <property type="molecule type" value="Genomic_DNA"/>
</dbReference>
<dbReference type="Proteomes" id="UP000316726">
    <property type="component" value="Chromosome 6"/>
</dbReference>
<organism evidence="9 10">
    <name type="scientific">Chloropicon primus</name>
    <dbReference type="NCBI Taxonomy" id="1764295"/>
    <lineage>
        <taxon>Eukaryota</taxon>
        <taxon>Viridiplantae</taxon>
        <taxon>Chlorophyta</taxon>
        <taxon>Chloropicophyceae</taxon>
        <taxon>Chloropicales</taxon>
        <taxon>Chloropicaceae</taxon>
        <taxon>Chloropicon</taxon>
    </lineage>
</organism>
<evidence type="ECO:0000256" key="5">
    <source>
        <dbReference type="PIRSR" id="PIRSR001430-2"/>
    </source>
</evidence>
<dbReference type="EC" id="5.4.99.12" evidence="6"/>
<reference evidence="9 10" key="1">
    <citation type="submission" date="2018-07" db="EMBL/GenBank/DDBJ databases">
        <title>The complete nuclear genome of the prasinophyte Chloropicon primus (CCMP1205).</title>
        <authorList>
            <person name="Pombert J.-F."/>
            <person name="Otis C."/>
            <person name="Turmel M."/>
            <person name="Lemieux C."/>
        </authorList>
    </citation>
    <scope>NUCLEOTIDE SEQUENCE [LARGE SCALE GENOMIC DNA]</scope>
    <source>
        <strain evidence="9 10">CCMP1205</strain>
    </source>
</reference>
<dbReference type="InterPro" id="IPR020103">
    <property type="entry name" value="PsdUridine_synth_cat_dom_sf"/>
</dbReference>
<keyword evidence="2 6" id="KW-0819">tRNA processing</keyword>
<dbReference type="AlphaFoldDB" id="A0A5B8MMA5"/>
<protein>
    <recommendedName>
        <fullName evidence="6">tRNA pseudouridine synthase</fullName>
        <ecNumber evidence="6">5.4.99.12</ecNumber>
    </recommendedName>
</protein>
<gene>
    <name evidence="9" type="ORF">A3770_06p41410</name>
</gene>
<dbReference type="STRING" id="1764295.A0A5B8MMA5"/>
<proteinExistence type="inferred from homology"/>
<feature type="domain" description="Pseudouridine synthase I TruA alpha/beta" evidence="8">
    <location>
        <begin position="9"/>
        <end position="129"/>
    </location>
</feature>
<keyword evidence="10" id="KW-1185">Reference proteome</keyword>
<evidence type="ECO:0000313" key="9">
    <source>
        <dbReference type="EMBL" id="QDZ21623.1"/>
    </source>
</evidence>
<dbReference type="GO" id="GO:0160147">
    <property type="term" value="F:tRNA pseudouridine(38-40) synthase activity"/>
    <property type="evidence" value="ECO:0007669"/>
    <property type="project" value="UniProtKB-EC"/>
</dbReference>
<feature type="domain" description="Pseudouridine synthase I TruA alpha/beta" evidence="8">
    <location>
        <begin position="172"/>
        <end position="292"/>
    </location>
</feature>
<sequence>MVQRYLVVHEYVGQAFSGWQKQPDGVRTVQGVLEKAISDFIGAETIVLGSSRTDTGVHALANTCHVDLCRKPRRGKSGSDESESEDDGAAKRKPYSCSEVRKAINARIGDAEVRVTKVMKVDAEFHARFQAKGRTYFYRIACGPQEGQMSLFHRGQTWDVNKDLDVPLMREAAKLLVGTHDFSSFRTSKCQALTPVKTLASFEIDLDDERQFWPRRYLEDEVTRRKNLLITVSAPSFLYHQVRLMVGLVKAVGAGELPLSDVSKVLEAKDVKALRAAMAPAHGLYLASVDYDERKHFHEDHRGEE</sequence>
<feature type="region of interest" description="Disordered" evidence="7">
    <location>
        <begin position="71"/>
        <end position="93"/>
    </location>
</feature>
<name>A0A5B8MMA5_9CHLO</name>
<dbReference type="Pfam" id="PF01416">
    <property type="entry name" value="PseudoU_synth_1"/>
    <property type="match status" value="2"/>
</dbReference>
<comment type="similarity">
    <text evidence="1 6">Belongs to the tRNA pseudouridine synthase TruA family.</text>
</comment>
<evidence type="ECO:0000256" key="6">
    <source>
        <dbReference type="RuleBase" id="RU003792"/>
    </source>
</evidence>
<dbReference type="Gene3D" id="3.30.70.660">
    <property type="entry name" value="Pseudouridine synthase I, catalytic domain, C-terminal subdomain"/>
    <property type="match status" value="1"/>
</dbReference>
<dbReference type="Gene3D" id="3.30.70.580">
    <property type="entry name" value="Pseudouridine synthase I, catalytic domain, N-terminal subdomain"/>
    <property type="match status" value="1"/>
</dbReference>
<dbReference type="HAMAP" id="MF_00171">
    <property type="entry name" value="TruA"/>
    <property type="match status" value="1"/>
</dbReference>
<keyword evidence="3 6" id="KW-0413">Isomerase</keyword>
<evidence type="ECO:0000256" key="4">
    <source>
        <dbReference type="PIRSR" id="PIRSR001430-1"/>
    </source>
</evidence>
<evidence type="ECO:0000256" key="1">
    <source>
        <dbReference type="ARBA" id="ARBA00009375"/>
    </source>
</evidence>
<dbReference type="PANTHER" id="PTHR11142">
    <property type="entry name" value="PSEUDOURIDYLATE SYNTHASE"/>
    <property type="match status" value="1"/>
</dbReference>
<evidence type="ECO:0000256" key="2">
    <source>
        <dbReference type="ARBA" id="ARBA00022694"/>
    </source>
</evidence>
<accession>A0A5B8MMA5</accession>
<dbReference type="CDD" id="cd02570">
    <property type="entry name" value="PseudoU_synth_EcTruA"/>
    <property type="match status" value="1"/>
</dbReference>
<evidence type="ECO:0000259" key="8">
    <source>
        <dbReference type="Pfam" id="PF01416"/>
    </source>
</evidence>
<dbReference type="InterPro" id="IPR020095">
    <property type="entry name" value="PsdUridine_synth_TruA_C"/>
</dbReference>
<dbReference type="NCBIfam" id="TIGR00071">
    <property type="entry name" value="hisT_truA"/>
    <property type="match status" value="1"/>
</dbReference>
<dbReference type="SUPFAM" id="SSF55120">
    <property type="entry name" value="Pseudouridine synthase"/>
    <property type="match status" value="1"/>
</dbReference>
<dbReference type="InterPro" id="IPR020094">
    <property type="entry name" value="TruA/RsuA/RluB/E/F_N"/>
</dbReference>
<feature type="binding site" evidence="5">
    <location>
        <position position="136"/>
    </location>
    <ligand>
        <name>substrate</name>
    </ligand>
</feature>
<dbReference type="GO" id="GO:0003723">
    <property type="term" value="F:RNA binding"/>
    <property type="evidence" value="ECO:0007669"/>
    <property type="project" value="InterPro"/>
</dbReference>
<evidence type="ECO:0000256" key="3">
    <source>
        <dbReference type="ARBA" id="ARBA00023235"/>
    </source>
</evidence>
<dbReference type="PIRSF" id="PIRSF001430">
    <property type="entry name" value="tRNA_psdUrid_synth"/>
    <property type="match status" value="1"/>
</dbReference>
<evidence type="ECO:0000313" key="10">
    <source>
        <dbReference type="Proteomes" id="UP000316726"/>
    </source>
</evidence>
<dbReference type="InterPro" id="IPR020097">
    <property type="entry name" value="PsdUridine_synth_TruA_a/b_dom"/>
</dbReference>
<feature type="active site" description="Nucleophile" evidence="4">
    <location>
        <position position="54"/>
    </location>
</feature>
<dbReference type="PANTHER" id="PTHR11142:SF0">
    <property type="entry name" value="TRNA PSEUDOURIDINE SYNTHASE-LIKE 1"/>
    <property type="match status" value="1"/>
</dbReference>
<comment type="catalytic activity">
    <reaction evidence="6">
        <text>uridine(38/39/40) in tRNA = pseudouridine(38/39/40) in tRNA</text>
        <dbReference type="Rhea" id="RHEA:22376"/>
        <dbReference type="Rhea" id="RHEA-COMP:10085"/>
        <dbReference type="Rhea" id="RHEA-COMP:10087"/>
        <dbReference type="ChEBI" id="CHEBI:65314"/>
        <dbReference type="ChEBI" id="CHEBI:65315"/>
        <dbReference type="EC" id="5.4.99.12"/>
    </reaction>
</comment>
<dbReference type="InterPro" id="IPR001406">
    <property type="entry name" value="PsdUridine_synth_TruA"/>
</dbReference>
<dbReference type="GO" id="GO:0031119">
    <property type="term" value="P:tRNA pseudouridine synthesis"/>
    <property type="evidence" value="ECO:0007669"/>
    <property type="project" value="TreeGrafter"/>
</dbReference>
<dbReference type="OrthoDB" id="271910at2759"/>